<name>A0A2N3N859_9PEZI</name>
<feature type="domain" description="Anoctamin alpha-beta plait" evidence="1">
    <location>
        <begin position="11"/>
        <end position="133"/>
    </location>
</feature>
<gene>
    <name evidence="2" type="ORF">jhhlp_005028</name>
</gene>
<reference evidence="2 3" key="1">
    <citation type="journal article" date="2017" name="G3 (Bethesda)">
        <title>First Draft Genome Sequence of the Pathogenic Fungus Lomentospora prolificans (Formerly Scedosporium prolificans).</title>
        <authorList>
            <person name="Luo R."/>
            <person name="Zimin A."/>
            <person name="Workman R."/>
            <person name="Fan Y."/>
            <person name="Pertea G."/>
            <person name="Grossman N."/>
            <person name="Wear M.P."/>
            <person name="Jia B."/>
            <person name="Miller H."/>
            <person name="Casadevall A."/>
            <person name="Timp W."/>
            <person name="Zhang S.X."/>
            <person name="Salzberg S.L."/>
        </authorList>
    </citation>
    <scope>NUCLEOTIDE SEQUENCE [LARGE SCALE GENOMIC DNA]</scope>
    <source>
        <strain evidence="2 3">JHH-5317</strain>
    </source>
</reference>
<dbReference type="Pfam" id="PF20877">
    <property type="entry name" value="Anoctamin_N"/>
    <property type="match status" value="1"/>
</dbReference>
<evidence type="ECO:0000313" key="2">
    <source>
        <dbReference type="EMBL" id="PKS08641.1"/>
    </source>
</evidence>
<dbReference type="EMBL" id="NLAX01000095">
    <property type="protein sequence ID" value="PKS08641.1"/>
    <property type="molecule type" value="Genomic_DNA"/>
</dbReference>
<proteinExistence type="predicted"/>
<dbReference type="VEuPathDB" id="FungiDB:jhhlp_005028"/>
<sequence length="140" mass="15679">MRNLSLGLYSTNPKVDTDRAAKEVTTLIQDLASVGLQTEVRAGFDETLLDFVKAPQELLQTTVYNSRLLLTGQDRVKDWLYGVVQTHPKGAKDSIGYDGFEAEHVLSVYHLVNRPKALADTGITLEWGEWERVKSWLSAT</sequence>
<dbReference type="AlphaFoldDB" id="A0A2N3N859"/>
<accession>A0A2N3N859</accession>
<dbReference type="InParanoid" id="A0A2N3N859"/>
<comment type="caution">
    <text evidence="2">The sequence shown here is derived from an EMBL/GenBank/DDBJ whole genome shotgun (WGS) entry which is preliminary data.</text>
</comment>
<dbReference type="Proteomes" id="UP000233524">
    <property type="component" value="Unassembled WGS sequence"/>
</dbReference>
<protein>
    <recommendedName>
        <fullName evidence="1">Anoctamin alpha-beta plait domain-containing protein</fullName>
    </recommendedName>
</protein>
<dbReference type="OrthoDB" id="296386at2759"/>
<dbReference type="InterPro" id="IPR049456">
    <property type="entry name" value="Anoctamin_N_fung"/>
</dbReference>
<evidence type="ECO:0000313" key="3">
    <source>
        <dbReference type="Proteomes" id="UP000233524"/>
    </source>
</evidence>
<organism evidence="2 3">
    <name type="scientific">Lomentospora prolificans</name>
    <dbReference type="NCBI Taxonomy" id="41688"/>
    <lineage>
        <taxon>Eukaryota</taxon>
        <taxon>Fungi</taxon>
        <taxon>Dikarya</taxon>
        <taxon>Ascomycota</taxon>
        <taxon>Pezizomycotina</taxon>
        <taxon>Sordariomycetes</taxon>
        <taxon>Hypocreomycetidae</taxon>
        <taxon>Microascales</taxon>
        <taxon>Microascaceae</taxon>
        <taxon>Lomentospora</taxon>
    </lineage>
</organism>
<keyword evidence="3" id="KW-1185">Reference proteome</keyword>
<evidence type="ECO:0000259" key="1">
    <source>
        <dbReference type="Pfam" id="PF20877"/>
    </source>
</evidence>